<dbReference type="eggNOG" id="arCOG12574">
    <property type="taxonomic scope" value="Archaea"/>
</dbReference>
<gene>
    <name evidence="1" type="ordered locus">MCP_0312</name>
</gene>
<dbReference type="KEGG" id="mpd:MCP_0312"/>
<dbReference type="GeneID" id="8680440"/>
<dbReference type="OrthoDB" id="383795at2157"/>
<organism evidence="1 2">
    <name type="scientific">Methanocella paludicola (strain DSM 17711 / JCM 13418 / NBRC 101707 / SANAE)</name>
    <dbReference type="NCBI Taxonomy" id="304371"/>
    <lineage>
        <taxon>Archaea</taxon>
        <taxon>Methanobacteriati</taxon>
        <taxon>Methanobacteriota</taxon>
        <taxon>Stenosarchaea group</taxon>
        <taxon>Methanomicrobia</taxon>
        <taxon>Methanocellales</taxon>
        <taxon>Methanocellaceae</taxon>
        <taxon>Methanocella</taxon>
    </lineage>
</organism>
<dbReference type="InParanoid" id="D1YVB2"/>
<proteinExistence type="predicted"/>
<dbReference type="Proteomes" id="UP000001882">
    <property type="component" value="Chromosome"/>
</dbReference>
<accession>D1YVB2</accession>
<reference evidence="1 2" key="2">
    <citation type="journal article" date="2008" name="Int. J. Syst. Evol. Microbiol.">
        <title>Methanocella paludicola gen. nov., sp. nov., a methane-producing archaeon, the first isolate of the lineage 'Rice Cluster I', and proposal of the new archaeal order Methanocellales ord. nov.</title>
        <authorList>
            <person name="Sakai S."/>
            <person name="Imachi H."/>
            <person name="Hanada S."/>
            <person name="Ohashi A."/>
            <person name="Harada H."/>
            <person name="Kamagata Y."/>
        </authorList>
    </citation>
    <scope>NUCLEOTIDE SEQUENCE [LARGE SCALE GENOMIC DNA]</scope>
    <source>
        <strain evidence="2">DSM 17711 / JCM 13418 / NBRC 101707 / SANAE</strain>
    </source>
</reference>
<sequence>MAVQLFSARWSNVTITPSMGGSSETVGVQSIEYSINLNKEDHFEGGSHLRTYVSYGYKQVKGKIQVKSVSTVLDALLDKMEEMNNSFSLHVDLSNGTDHKVLDFFECYLESKEFGIDVNGNGISTYSFTARDVKEGA</sequence>
<evidence type="ECO:0000313" key="1">
    <source>
        <dbReference type="EMBL" id="BAI60384.1"/>
    </source>
</evidence>
<evidence type="ECO:0000313" key="2">
    <source>
        <dbReference type="Proteomes" id="UP000001882"/>
    </source>
</evidence>
<reference evidence="2" key="3">
    <citation type="journal article" date="2011" name="PLoS ONE">
        <title>Genome sequence of a mesophilic hydrogenotrophic methanogen Methanocella paludicola, the first cultivated representative of the order Methanocellales.</title>
        <authorList>
            <person name="Sakai S."/>
            <person name="Takaki Y."/>
            <person name="Shimamura S."/>
            <person name="Sekine M."/>
            <person name="Tajima T."/>
            <person name="Kosugi H."/>
            <person name="Ichikawa N."/>
            <person name="Tasumi E."/>
            <person name="Hiraki A.T."/>
            <person name="Shimizu A."/>
            <person name="Kato Y."/>
            <person name="Nishiko R."/>
            <person name="Mori K."/>
            <person name="Fujita N."/>
            <person name="Imachi H."/>
            <person name="Takai K."/>
        </authorList>
    </citation>
    <scope>NUCLEOTIDE SEQUENCE [LARGE SCALE GENOMIC DNA]</scope>
    <source>
        <strain evidence="2">DSM 17711 / JCM 13418 / NBRC 101707 / SANAE</strain>
    </source>
</reference>
<dbReference type="AlphaFoldDB" id="D1YVB2"/>
<evidence type="ECO:0008006" key="3">
    <source>
        <dbReference type="Google" id="ProtNLM"/>
    </source>
</evidence>
<dbReference type="STRING" id="304371.MCP_0312"/>
<dbReference type="RefSeq" id="WP_012899064.1">
    <property type="nucleotide sequence ID" value="NC_013665.1"/>
</dbReference>
<dbReference type="EMBL" id="AP011532">
    <property type="protein sequence ID" value="BAI60384.1"/>
    <property type="molecule type" value="Genomic_DNA"/>
</dbReference>
<protein>
    <recommendedName>
        <fullName evidence="3">Type VI secretion system tube protein Hcp</fullName>
    </recommendedName>
</protein>
<keyword evidence="2" id="KW-1185">Reference proteome</keyword>
<name>D1YVB2_METPS</name>
<reference evidence="1 2" key="1">
    <citation type="journal article" date="2007" name="Appl. Environ. Microbiol.">
        <title>Isolation of key methanogens for global methane emission from rice paddy fields: a novel isolate affiliated with the clone cluster rice cluster I.</title>
        <authorList>
            <person name="Sakai S."/>
            <person name="Imachi H."/>
            <person name="Sekiguchi Y."/>
            <person name="Ohashi A."/>
            <person name="Harada H."/>
            <person name="Kamagata Y."/>
        </authorList>
    </citation>
    <scope>NUCLEOTIDE SEQUENCE [LARGE SCALE GENOMIC DNA]</scope>
    <source>
        <strain evidence="2">DSM 17711 / JCM 13418 / NBRC 101707 / SANAE</strain>
    </source>
</reference>